<dbReference type="RefSeq" id="WP_145024205.1">
    <property type="nucleotide sequence ID" value="NZ_VLLN01000020.1"/>
</dbReference>
<dbReference type="OrthoDB" id="6399948at2"/>
<protein>
    <submittedName>
        <fullName evidence="1">Uncharacterized protein</fullName>
    </submittedName>
</protein>
<gene>
    <name evidence="1" type="ORF">JN12_03008</name>
</gene>
<comment type="caution">
    <text evidence="1">The sequence shown here is derived from an EMBL/GenBank/DDBJ whole genome shotgun (WGS) entry which is preliminary data.</text>
</comment>
<proteinExistence type="predicted"/>
<evidence type="ECO:0000313" key="1">
    <source>
        <dbReference type="EMBL" id="TWJ17613.1"/>
    </source>
</evidence>
<evidence type="ECO:0000313" key="2">
    <source>
        <dbReference type="Proteomes" id="UP000319449"/>
    </source>
</evidence>
<dbReference type="AlphaFoldDB" id="A0A562VI34"/>
<accession>A0A562VI34</accession>
<dbReference type="EMBL" id="VLLN01000020">
    <property type="protein sequence ID" value="TWJ17613.1"/>
    <property type="molecule type" value="Genomic_DNA"/>
</dbReference>
<reference evidence="1 2" key="1">
    <citation type="submission" date="2019-07" db="EMBL/GenBank/DDBJ databases">
        <title>Genomic Encyclopedia of Archaeal and Bacterial Type Strains, Phase II (KMG-II): from individual species to whole genera.</title>
        <authorList>
            <person name="Goeker M."/>
        </authorList>
    </citation>
    <scope>NUCLEOTIDE SEQUENCE [LARGE SCALE GENOMIC DNA]</scope>
    <source>
        <strain evidence="1 2">ATCC BAA-1139</strain>
    </source>
</reference>
<sequence length="87" mass="10163">MRNQGQFRRKKKNLKPEFALPDSDAQFAFIAGYTEGGFPYGTTRDELLEDTVGGADQAWYYWQEAGKHWENVPEAIEFVRKYIKKRA</sequence>
<dbReference type="Proteomes" id="UP000319449">
    <property type="component" value="Unassembled WGS sequence"/>
</dbReference>
<organism evidence="1 2">
    <name type="scientific">Geobacter argillaceus</name>
    <dbReference type="NCBI Taxonomy" id="345631"/>
    <lineage>
        <taxon>Bacteria</taxon>
        <taxon>Pseudomonadati</taxon>
        <taxon>Thermodesulfobacteriota</taxon>
        <taxon>Desulfuromonadia</taxon>
        <taxon>Geobacterales</taxon>
        <taxon>Geobacteraceae</taxon>
        <taxon>Geobacter</taxon>
    </lineage>
</organism>
<keyword evidence="2" id="KW-1185">Reference proteome</keyword>
<name>A0A562VI34_9BACT</name>